<evidence type="ECO:0000313" key="2">
    <source>
        <dbReference type="EMBL" id="ADV83795.1"/>
    </source>
</evidence>
<dbReference type="RefSeq" id="WP_013569526.1">
    <property type="nucleotide sequence ID" value="NC_014963.1"/>
</dbReference>
<keyword evidence="1" id="KW-1133">Transmembrane helix</keyword>
<dbReference type="STRING" id="401053.AciPR4_3036"/>
<evidence type="ECO:0000256" key="1">
    <source>
        <dbReference type="SAM" id="Phobius"/>
    </source>
</evidence>
<keyword evidence="3" id="KW-1185">Reference proteome</keyword>
<name>E8V5X7_TERSS</name>
<dbReference type="HOGENOM" id="CLU_1286444_0_0_0"/>
<dbReference type="AlphaFoldDB" id="E8V5X7"/>
<evidence type="ECO:0000313" key="3">
    <source>
        <dbReference type="Proteomes" id="UP000006844"/>
    </source>
</evidence>
<dbReference type="Proteomes" id="UP000006844">
    <property type="component" value="Chromosome"/>
</dbReference>
<reference evidence="2 3" key="1">
    <citation type="journal article" date="2012" name="Stand. Genomic Sci.">
        <title>Complete genome sequence of Terriglobus saanensis type strain SP1PR4(T), an Acidobacteria from tundra soil.</title>
        <authorList>
            <person name="Rawat S.R."/>
            <person name="Mannisto M.K."/>
            <person name="Starovoytov V."/>
            <person name="Goodwin L."/>
            <person name="Nolan M."/>
            <person name="Hauser L."/>
            <person name="Land M."/>
            <person name="Davenport K.W."/>
            <person name="Woyke T."/>
            <person name="Haggblom M.M."/>
        </authorList>
    </citation>
    <scope>NUCLEOTIDE SEQUENCE</scope>
    <source>
        <strain evidence="3">ATCC BAA-1853 / DSM 23119 / SP1PR4</strain>
    </source>
</reference>
<dbReference type="eggNOG" id="ENOG5031NYW">
    <property type="taxonomic scope" value="Bacteria"/>
</dbReference>
<organism evidence="2 3">
    <name type="scientific">Terriglobus saanensis (strain ATCC BAA-1853 / DSM 23119 / SP1PR4)</name>
    <dbReference type="NCBI Taxonomy" id="401053"/>
    <lineage>
        <taxon>Bacteria</taxon>
        <taxon>Pseudomonadati</taxon>
        <taxon>Acidobacteriota</taxon>
        <taxon>Terriglobia</taxon>
        <taxon>Terriglobales</taxon>
        <taxon>Acidobacteriaceae</taxon>
        <taxon>Terriglobus</taxon>
    </lineage>
</organism>
<gene>
    <name evidence="2" type="ordered locus">AciPR4_3036</name>
</gene>
<accession>E8V5X7</accession>
<sequence>MKISVSREQAISWLAPLNLHIAGAALLALVNLYLLVHIALVWSNSGTQGDDALASARAEQVAAEVAARPLRGLDTKIEVSNAEATKFYEGRLPYAYSNVAAELGALKTKYNVRLSRVQYLQRPPANGVTEVVMDAALTGEYRSLAGFVNGLERDRSFFLISAIGLTGQQTGIVNLRLRLMTYLREPMPIAPSAANGEGAAQ</sequence>
<protein>
    <submittedName>
        <fullName evidence="2">Uncharacterized protein</fullName>
    </submittedName>
</protein>
<proteinExistence type="predicted"/>
<dbReference type="OrthoDB" id="119801at2"/>
<dbReference type="EMBL" id="CP002467">
    <property type="protein sequence ID" value="ADV83795.1"/>
    <property type="molecule type" value="Genomic_DNA"/>
</dbReference>
<dbReference type="KEGG" id="tsa:AciPR4_3036"/>
<keyword evidence="1" id="KW-0472">Membrane</keyword>
<dbReference type="Gene3D" id="3.30.70.60">
    <property type="match status" value="1"/>
</dbReference>
<feature type="transmembrane region" description="Helical" evidence="1">
    <location>
        <begin position="21"/>
        <end position="42"/>
    </location>
</feature>
<dbReference type="InterPro" id="IPR014717">
    <property type="entry name" value="Transl_elong_EF1B/ribsomal_bS6"/>
</dbReference>
<keyword evidence="1" id="KW-0812">Transmembrane</keyword>